<evidence type="ECO:0000256" key="4">
    <source>
        <dbReference type="RuleBase" id="RU003719"/>
    </source>
</evidence>
<evidence type="ECO:0000256" key="1">
    <source>
        <dbReference type="ARBA" id="ARBA00005854"/>
    </source>
</evidence>
<evidence type="ECO:0000313" key="8">
    <source>
        <dbReference type="Proteomes" id="UP001239782"/>
    </source>
</evidence>
<organism evidence="7 8">
    <name type="scientific">Pleionea litopenaei</name>
    <dbReference type="NCBI Taxonomy" id="3070815"/>
    <lineage>
        <taxon>Bacteria</taxon>
        <taxon>Pseudomonadati</taxon>
        <taxon>Pseudomonadota</taxon>
        <taxon>Gammaproteobacteria</taxon>
        <taxon>Oceanospirillales</taxon>
        <taxon>Pleioneaceae</taxon>
        <taxon>Pleionea</taxon>
    </lineage>
</organism>
<dbReference type="InterPro" id="IPR006140">
    <property type="entry name" value="D-isomer_DH_NAD-bd"/>
</dbReference>
<name>A0AA51RR97_9GAMM</name>
<feature type="domain" description="D-isomer specific 2-hydroxyacid dehydrogenase catalytic" evidence="5">
    <location>
        <begin position="41"/>
        <end position="328"/>
    </location>
</feature>
<evidence type="ECO:0000313" key="7">
    <source>
        <dbReference type="EMBL" id="WMS86145.1"/>
    </source>
</evidence>
<sequence length="331" mass="36215">MMNTVFLDAGTLSPIQLRSDQSEQLSPKHFDIDISRLAHCCESLILFNQTDSKQRLDRCRNAQHIITNKVVINAELMDQLPQLELICVAATGYNNIDILAAKERNISVCNVAGYSTQSVVQICFQLLLQLNNHYGAVQTMLIEKGWQNHPEFVMLPKGFSQLEGKTMTIIGHGTIGKAVSKVAQAFGLKIVLAQLPERDLKDGYTPLEQALSISDFVSLHCPLTDETSKLVNQAFIDKLKPGALLINTARGGLLDEDAVAEALHNGTLAGLGCDVLSTEPPSHDNPLLSAPNVVITPHIGWASIEARQTLVNELAKNIDGFIHSKPRNIIV</sequence>
<dbReference type="KEGG" id="plei:Q9312_13045"/>
<dbReference type="CDD" id="cd12162">
    <property type="entry name" value="2-Hacid_dh_4"/>
    <property type="match status" value="1"/>
</dbReference>
<dbReference type="SUPFAM" id="SSF52283">
    <property type="entry name" value="Formate/glycerate dehydrogenase catalytic domain-like"/>
    <property type="match status" value="1"/>
</dbReference>
<dbReference type="PANTHER" id="PTHR43761">
    <property type="entry name" value="D-ISOMER SPECIFIC 2-HYDROXYACID DEHYDROGENASE FAMILY PROTEIN (AFU_ORTHOLOGUE AFUA_1G13630)"/>
    <property type="match status" value="1"/>
</dbReference>
<evidence type="ECO:0000256" key="2">
    <source>
        <dbReference type="ARBA" id="ARBA00023002"/>
    </source>
</evidence>
<reference evidence="7 8" key="1">
    <citation type="submission" date="2023-08" db="EMBL/GenBank/DDBJ databases">
        <title>Pleionea litopenaei sp. nov., isolated from stomach of juvenile Litopenaeus vannamei.</title>
        <authorList>
            <person name="Rho A.M."/>
            <person name="Hwang C.Y."/>
        </authorList>
    </citation>
    <scope>NUCLEOTIDE SEQUENCE [LARGE SCALE GENOMIC DNA]</scope>
    <source>
        <strain evidence="7 8">HL-JVS1</strain>
    </source>
</reference>
<dbReference type="GO" id="GO:0051287">
    <property type="term" value="F:NAD binding"/>
    <property type="evidence" value="ECO:0007669"/>
    <property type="project" value="InterPro"/>
</dbReference>
<evidence type="ECO:0000259" key="6">
    <source>
        <dbReference type="Pfam" id="PF02826"/>
    </source>
</evidence>
<dbReference type="PANTHER" id="PTHR43761:SF1">
    <property type="entry name" value="D-ISOMER SPECIFIC 2-HYDROXYACID DEHYDROGENASE CATALYTIC DOMAIN-CONTAINING PROTEIN-RELATED"/>
    <property type="match status" value="1"/>
</dbReference>
<comment type="similarity">
    <text evidence="1 4">Belongs to the D-isomer specific 2-hydroxyacid dehydrogenase family.</text>
</comment>
<accession>A0AA51RR97</accession>
<keyword evidence="2 4" id="KW-0560">Oxidoreductase</keyword>
<feature type="domain" description="D-isomer specific 2-hydroxyacid dehydrogenase NAD-binding" evidence="6">
    <location>
        <begin position="125"/>
        <end position="300"/>
    </location>
</feature>
<dbReference type="RefSeq" id="WP_309201297.1">
    <property type="nucleotide sequence ID" value="NZ_CP133548.1"/>
</dbReference>
<evidence type="ECO:0000256" key="3">
    <source>
        <dbReference type="ARBA" id="ARBA00023027"/>
    </source>
</evidence>
<dbReference type="AlphaFoldDB" id="A0AA51RR97"/>
<dbReference type="PROSITE" id="PS00670">
    <property type="entry name" value="D_2_HYDROXYACID_DH_2"/>
    <property type="match status" value="1"/>
</dbReference>
<dbReference type="EMBL" id="CP133548">
    <property type="protein sequence ID" value="WMS86145.1"/>
    <property type="molecule type" value="Genomic_DNA"/>
</dbReference>
<dbReference type="SUPFAM" id="SSF51735">
    <property type="entry name" value="NAD(P)-binding Rossmann-fold domains"/>
    <property type="match status" value="1"/>
</dbReference>
<evidence type="ECO:0000259" key="5">
    <source>
        <dbReference type="Pfam" id="PF00389"/>
    </source>
</evidence>
<keyword evidence="3" id="KW-0520">NAD</keyword>
<dbReference type="InterPro" id="IPR050418">
    <property type="entry name" value="D-iso_2-hydroxyacid_DH_PdxB"/>
</dbReference>
<dbReference type="Pfam" id="PF00389">
    <property type="entry name" value="2-Hacid_dh"/>
    <property type="match status" value="1"/>
</dbReference>
<dbReference type="Pfam" id="PF02826">
    <property type="entry name" value="2-Hacid_dh_C"/>
    <property type="match status" value="1"/>
</dbReference>
<dbReference type="PROSITE" id="PS00671">
    <property type="entry name" value="D_2_HYDROXYACID_DH_3"/>
    <property type="match status" value="1"/>
</dbReference>
<dbReference type="InterPro" id="IPR006139">
    <property type="entry name" value="D-isomer_2_OHA_DH_cat_dom"/>
</dbReference>
<proteinExistence type="inferred from homology"/>
<keyword evidence="8" id="KW-1185">Reference proteome</keyword>
<dbReference type="Gene3D" id="3.40.50.720">
    <property type="entry name" value="NAD(P)-binding Rossmann-like Domain"/>
    <property type="match status" value="2"/>
</dbReference>
<dbReference type="GO" id="GO:0016616">
    <property type="term" value="F:oxidoreductase activity, acting on the CH-OH group of donors, NAD or NADP as acceptor"/>
    <property type="evidence" value="ECO:0007669"/>
    <property type="project" value="InterPro"/>
</dbReference>
<dbReference type="InterPro" id="IPR029753">
    <property type="entry name" value="D-isomer_DH_CS"/>
</dbReference>
<dbReference type="InterPro" id="IPR036291">
    <property type="entry name" value="NAD(P)-bd_dom_sf"/>
</dbReference>
<protein>
    <submittedName>
        <fullName evidence="7">D-2-hydroxyacid dehydrogenase</fullName>
    </submittedName>
</protein>
<gene>
    <name evidence="7" type="ORF">Q9312_13045</name>
</gene>
<dbReference type="Proteomes" id="UP001239782">
    <property type="component" value="Chromosome"/>
</dbReference>